<proteinExistence type="predicted"/>
<keyword evidence="2" id="KW-1185">Reference proteome</keyword>
<gene>
    <name evidence="1" type="ORF">DPEC_G00006940</name>
</gene>
<accession>A0ACC2HKG6</accession>
<reference evidence="1" key="1">
    <citation type="submission" date="2021-05" db="EMBL/GenBank/DDBJ databases">
        <authorList>
            <person name="Pan Q."/>
            <person name="Jouanno E."/>
            <person name="Zahm M."/>
            <person name="Klopp C."/>
            <person name="Cabau C."/>
            <person name="Louis A."/>
            <person name="Berthelot C."/>
            <person name="Parey E."/>
            <person name="Roest Crollius H."/>
            <person name="Montfort J."/>
            <person name="Robinson-Rechavi M."/>
            <person name="Bouchez O."/>
            <person name="Lampietro C."/>
            <person name="Lopez Roques C."/>
            <person name="Donnadieu C."/>
            <person name="Postlethwait J."/>
            <person name="Bobe J."/>
            <person name="Dillon D."/>
            <person name="Chandos A."/>
            <person name="von Hippel F."/>
            <person name="Guiguen Y."/>
        </authorList>
    </citation>
    <scope>NUCLEOTIDE SEQUENCE</scope>
    <source>
        <strain evidence="1">YG-Jan2019</strain>
    </source>
</reference>
<name>A0ACC2HKG6_DALPE</name>
<evidence type="ECO:0000313" key="2">
    <source>
        <dbReference type="Proteomes" id="UP001157502"/>
    </source>
</evidence>
<evidence type="ECO:0000313" key="1">
    <source>
        <dbReference type="EMBL" id="KAJ8016411.1"/>
    </source>
</evidence>
<dbReference type="Proteomes" id="UP001157502">
    <property type="component" value="Chromosome 1"/>
</dbReference>
<organism evidence="1 2">
    <name type="scientific">Dallia pectoralis</name>
    <name type="common">Alaska blackfish</name>
    <dbReference type="NCBI Taxonomy" id="75939"/>
    <lineage>
        <taxon>Eukaryota</taxon>
        <taxon>Metazoa</taxon>
        <taxon>Chordata</taxon>
        <taxon>Craniata</taxon>
        <taxon>Vertebrata</taxon>
        <taxon>Euteleostomi</taxon>
        <taxon>Actinopterygii</taxon>
        <taxon>Neopterygii</taxon>
        <taxon>Teleostei</taxon>
        <taxon>Protacanthopterygii</taxon>
        <taxon>Esociformes</taxon>
        <taxon>Umbridae</taxon>
        <taxon>Dallia</taxon>
    </lineage>
</organism>
<comment type="caution">
    <text evidence="1">The sequence shown here is derived from an EMBL/GenBank/DDBJ whole genome shotgun (WGS) entry which is preliminary data.</text>
</comment>
<dbReference type="EMBL" id="CM055728">
    <property type="protein sequence ID" value="KAJ8016411.1"/>
    <property type="molecule type" value="Genomic_DNA"/>
</dbReference>
<sequence length="111" mass="12614">MKNGRVWTGEKQRVVTDPHHWQSEQTGEQMDSVISRTTTLPFSRLSRTTRTLTPVMGTRDVRRYRHRGISDDALTTDWTVKTDGCGGNRKTATFEGKPWRSLPSSILLKPG</sequence>
<protein>
    <submittedName>
        <fullName evidence="1">Uncharacterized protein</fullName>
    </submittedName>
</protein>